<accession>A0A7D3XNZ4</accession>
<name>A0A7D3XNZ4_9BACL</name>
<reference evidence="2 3" key="1">
    <citation type="submission" date="2020-01" db="EMBL/GenBank/DDBJ databases">
        <authorList>
            <person name="Gulvik C.A."/>
            <person name="Batra D.G."/>
        </authorList>
    </citation>
    <scope>NUCLEOTIDE SEQUENCE [LARGE SCALE GENOMIC DNA]</scope>
    <source>
        <strain evidence="2 3">W9323</strain>
    </source>
</reference>
<dbReference type="Proteomes" id="UP000503088">
    <property type="component" value="Chromosome"/>
</dbReference>
<organism evidence="2 3">
    <name type="scientific">Kroppenstedtia pulmonis</name>
    <dbReference type="NCBI Taxonomy" id="1380685"/>
    <lineage>
        <taxon>Bacteria</taxon>
        <taxon>Bacillati</taxon>
        <taxon>Bacillota</taxon>
        <taxon>Bacilli</taxon>
        <taxon>Bacillales</taxon>
        <taxon>Thermoactinomycetaceae</taxon>
        <taxon>Kroppenstedtia</taxon>
    </lineage>
</organism>
<feature type="region of interest" description="Disordered" evidence="1">
    <location>
        <begin position="77"/>
        <end position="97"/>
    </location>
</feature>
<evidence type="ECO:0000313" key="3">
    <source>
        <dbReference type="Proteomes" id="UP000503088"/>
    </source>
</evidence>
<dbReference type="AlphaFoldDB" id="A0A7D3XNZ4"/>
<proteinExistence type="predicted"/>
<evidence type="ECO:0000256" key="1">
    <source>
        <dbReference type="SAM" id="MobiDB-lite"/>
    </source>
</evidence>
<dbReference type="RefSeq" id="WP_173223726.1">
    <property type="nucleotide sequence ID" value="NZ_CP048104.1"/>
</dbReference>
<dbReference type="EMBL" id="CP048104">
    <property type="protein sequence ID" value="QKG85249.1"/>
    <property type="molecule type" value="Genomic_DNA"/>
</dbReference>
<dbReference type="KEGG" id="kpul:GXN76_12700"/>
<evidence type="ECO:0000313" key="2">
    <source>
        <dbReference type="EMBL" id="QKG85249.1"/>
    </source>
</evidence>
<sequence>MPGKGPSAKDMTQMINSVMGSNVLTEQQLNQILAGAKRAHERGGMSAVLDYLMKVTQADVDKGELNQFADSIQRNPKLGMDMLQGKKNVQSRGRRRR</sequence>
<protein>
    <submittedName>
        <fullName evidence="2">Uncharacterized protein</fullName>
    </submittedName>
</protein>
<keyword evidence="3" id="KW-1185">Reference proteome</keyword>
<gene>
    <name evidence="2" type="ORF">GXN76_12700</name>
</gene>